<gene>
    <name evidence="1" type="ORF">KBB96_06110</name>
</gene>
<dbReference type="EMBL" id="CP073100">
    <property type="protein sequence ID" value="QUE52464.1"/>
    <property type="molecule type" value="Genomic_DNA"/>
</dbReference>
<dbReference type="AlphaFoldDB" id="A0A975PG55"/>
<dbReference type="RefSeq" id="WP_211633527.1">
    <property type="nucleotide sequence ID" value="NZ_CP073100.1"/>
</dbReference>
<dbReference type="KEGG" id="lamb:KBB96_06110"/>
<accession>A0A975PG55</accession>
<organism evidence="1 2">
    <name type="scientific">Luteolibacter ambystomatis</name>
    <dbReference type="NCBI Taxonomy" id="2824561"/>
    <lineage>
        <taxon>Bacteria</taxon>
        <taxon>Pseudomonadati</taxon>
        <taxon>Verrucomicrobiota</taxon>
        <taxon>Verrucomicrobiia</taxon>
        <taxon>Verrucomicrobiales</taxon>
        <taxon>Verrucomicrobiaceae</taxon>
        <taxon>Luteolibacter</taxon>
    </lineage>
</organism>
<evidence type="ECO:0000313" key="1">
    <source>
        <dbReference type="EMBL" id="QUE52464.1"/>
    </source>
</evidence>
<keyword evidence="2" id="KW-1185">Reference proteome</keyword>
<sequence>MISLSACRKPPAEVTVTETRAETSLDAKPKIFATSDERFRNQRPSPVKGATPQSWLQLPSTEFRLLNYRFGESGLGEVAVGISTGSVLDNANRWLGQFNAPKLTSETLDERRRVNIVGTAGVWVEAEGTYSGGMAGAEARPGYALAGVIADVNGRIITVKMTGQKDEVDAEKATLEAFCKSLVLTGE</sequence>
<evidence type="ECO:0000313" key="2">
    <source>
        <dbReference type="Proteomes" id="UP000676169"/>
    </source>
</evidence>
<dbReference type="Proteomes" id="UP000676169">
    <property type="component" value="Chromosome"/>
</dbReference>
<protein>
    <submittedName>
        <fullName evidence="1">Uncharacterized protein</fullName>
    </submittedName>
</protein>
<reference evidence="1" key="1">
    <citation type="submission" date="2021-04" db="EMBL/GenBank/DDBJ databases">
        <title>Luteolibacter sp. 32A isolated from the skin of an Anderson's salamander (Ambystoma andersonii).</title>
        <authorList>
            <person name="Spergser J."/>
            <person name="Busse H.-J."/>
        </authorList>
    </citation>
    <scope>NUCLEOTIDE SEQUENCE</scope>
    <source>
        <strain evidence="1">32A</strain>
    </source>
</reference>
<proteinExistence type="predicted"/>
<name>A0A975PG55_9BACT</name>